<accession>A0A0E0JJJ2</accession>
<keyword evidence="3" id="KW-1185">Reference proteome</keyword>
<dbReference type="Proteomes" id="UP000026962">
    <property type="component" value="Chromosome 1"/>
</dbReference>
<organism evidence="2">
    <name type="scientific">Oryza punctata</name>
    <name type="common">Red rice</name>
    <dbReference type="NCBI Taxonomy" id="4537"/>
    <lineage>
        <taxon>Eukaryota</taxon>
        <taxon>Viridiplantae</taxon>
        <taxon>Streptophyta</taxon>
        <taxon>Embryophyta</taxon>
        <taxon>Tracheophyta</taxon>
        <taxon>Spermatophyta</taxon>
        <taxon>Magnoliopsida</taxon>
        <taxon>Liliopsida</taxon>
        <taxon>Poales</taxon>
        <taxon>Poaceae</taxon>
        <taxon>BOP clade</taxon>
        <taxon>Oryzoideae</taxon>
        <taxon>Oryzeae</taxon>
        <taxon>Oryzinae</taxon>
        <taxon>Oryza</taxon>
    </lineage>
</organism>
<name>A0A0E0JJJ2_ORYPU</name>
<dbReference type="AlphaFoldDB" id="A0A0E0JJJ2"/>
<reference evidence="2" key="1">
    <citation type="submission" date="2015-04" db="UniProtKB">
        <authorList>
            <consortium name="EnsemblPlants"/>
        </authorList>
    </citation>
    <scope>IDENTIFICATION</scope>
</reference>
<evidence type="ECO:0000313" key="3">
    <source>
        <dbReference type="Proteomes" id="UP000026962"/>
    </source>
</evidence>
<evidence type="ECO:0000313" key="2">
    <source>
        <dbReference type="EnsemblPlants" id="OPUNC01G18290.1"/>
    </source>
</evidence>
<dbReference type="Gramene" id="OPUNC01G18290.1">
    <property type="protein sequence ID" value="OPUNC01G18290.1"/>
    <property type="gene ID" value="OPUNC01G18290"/>
</dbReference>
<feature type="region of interest" description="Disordered" evidence="1">
    <location>
        <begin position="17"/>
        <end position="40"/>
    </location>
</feature>
<dbReference type="HOGENOM" id="CLU_2201250_0_0_1"/>
<protein>
    <submittedName>
        <fullName evidence="2">Uncharacterized protein</fullName>
    </submittedName>
</protein>
<sequence>MRRWLTNLLNAAAPPQLPVTRRTGTDFQTSRQLRGGARAPEHARLIARRKESTEDRVRESGGIQSARRGCSAALLARRHSVEQTAGAGACVIGIRNDVRQRQQAPPRK</sequence>
<proteinExistence type="predicted"/>
<dbReference type="EnsemblPlants" id="OPUNC01G18290.1">
    <property type="protein sequence ID" value="OPUNC01G18290.1"/>
    <property type="gene ID" value="OPUNC01G18290"/>
</dbReference>
<evidence type="ECO:0000256" key="1">
    <source>
        <dbReference type="SAM" id="MobiDB-lite"/>
    </source>
</evidence>
<reference evidence="2" key="2">
    <citation type="submission" date="2018-05" db="EMBL/GenBank/DDBJ databases">
        <title>OpunRS2 (Oryza punctata Reference Sequence Version 2).</title>
        <authorList>
            <person name="Zhang J."/>
            <person name="Kudrna D."/>
            <person name="Lee S."/>
            <person name="Talag J."/>
            <person name="Welchert J."/>
            <person name="Wing R.A."/>
        </authorList>
    </citation>
    <scope>NUCLEOTIDE SEQUENCE [LARGE SCALE GENOMIC DNA]</scope>
</reference>